<evidence type="ECO:0000313" key="1">
    <source>
        <dbReference type="EMBL" id="QQV76530.1"/>
    </source>
</evidence>
<gene>
    <name evidence="1" type="ORF">H5J25_13865</name>
</gene>
<name>A0A974NTB0_9SPHN</name>
<protein>
    <submittedName>
        <fullName evidence="1">Uncharacterized protein</fullName>
    </submittedName>
</protein>
<dbReference type="AlphaFoldDB" id="A0A974NTB0"/>
<reference evidence="2" key="1">
    <citation type="submission" date="2020-09" db="EMBL/GenBank/DDBJ databases">
        <title>Sphingomonas sp., a new species isolated from pork steak.</title>
        <authorList>
            <person name="Heidler von Heilborn D."/>
        </authorList>
    </citation>
    <scope>NUCLEOTIDE SEQUENCE [LARGE SCALE GENOMIC DNA]</scope>
</reference>
<dbReference type="RefSeq" id="WP_202091933.1">
    <property type="nucleotide sequence ID" value="NZ_CP061035.1"/>
</dbReference>
<dbReference type="EMBL" id="CP061035">
    <property type="protein sequence ID" value="QQV76530.1"/>
    <property type="molecule type" value="Genomic_DNA"/>
</dbReference>
<organism evidence="1 2">
    <name type="scientific">Sphingomonas aliaeris</name>
    <dbReference type="NCBI Taxonomy" id="2759526"/>
    <lineage>
        <taxon>Bacteria</taxon>
        <taxon>Pseudomonadati</taxon>
        <taxon>Pseudomonadota</taxon>
        <taxon>Alphaproteobacteria</taxon>
        <taxon>Sphingomonadales</taxon>
        <taxon>Sphingomonadaceae</taxon>
        <taxon>Sphingomonas</taxon>
    </lineage>
</organism>
<sequence>MDAKSLKVAPTATIHVNNAAGEPLYDDGKKVQIKIHGPGSRPFSAVEARQSARFLKRMNDNDGKMTAPTADERRQELAEDLAEVTIEFENLTYDDKTGSELFQAVYADPELGYIPAQINKKIKDWGNFLPKSNAI</sequence>
<dbReference type="Proteomes" id="UP000595894">
    <property type="component" value="Chromosome"/>
</dbReference>
<accession>A0A974NTB0</accession>
<dbReference type="KEGG" id="sari:H5J25_13865"/>
<evidence type="ECO:0000313" key="2">
    <source>
        <dbReference type="Proteomes" id="UP000595894"/>
    </source>
</evidence>
<proteinExistence type="predicted"/>
<keyword evidence="2" id="KW-1185">Reference proteome</keyword>